<dbReference type="EMBL" id="CP012333">
    <property type="protein sequence ID" value="AKV00171.1"/>
    <property type="molecule type" value="Genomic_DNA"/>
</dbReference>
<accession>A0A0K1Q2Y1</accession>
<dbReference type="Proteomes" id="UP000064967">
    <property type="component" value="Chromosome"/>
</dbReference>
<gene>
    <name evidence="1" type="ORF">AKJ09_06834</name>
</gene>
<proteinExistence type="predicted"/>
<sequence length="289" mass="31481">MATLGISRDNLITGGAARYSDLVYLSLEDKGLKKKGKAHTRLGSIDGGEVGTVADVAWRTAGCCVVHKPKEQFVAVSPDGRVLTYVGGEKLDERIEGATEIRGARAIDGYAYAFGMNREVFFRGKAKQWTAMHATPARNNEVVGFEDLAGDGKLLYAVGWEGEIWRYAKKVWAQVESPTSKILSAVVKTDDAFFACGQGGTLLRGDDDGWTQLKSGVGEDLWDLCWFEGALYASSMSNVYRLDGDSLAVVPRGKGTFDAYRLTSAQGVMWSVGQKNVLSLQDGKWTRLE</sequence>
<keyword evidence="2" id="KW-1185">Reference proteome</keyword>
<dbReference type="AlphaFoldDB" id="A0A0K1Q2Y1"/>
<evidence type="ECO:0000313" key="1">
    <source>
        <dbReference type="EMBL" id="AKV00171.1"/>
    </source>
</evidence>
<dbReference type="KEGG" id="llu:AKJ09_06834"/>
<evidence type="ECO:0000313" key="2">
    <source>
        <dbReference type="Proteomes" id="UP000064967"/>
    </source>
</evidence>
<dbReference type="RefSeq" id="WP_205633851.1">
    <property type="nucleotide sequence ID" value="NZ_CP012333.1"/>
</dbReference>
<protein>
    <submittedName>
        <fullName evidence="1">Uncharacterized protein</fullName>
    </submittedName>
</protein>
<name>A0A0K1Q2Y1_9BACT</name>
<reference evidence="1 2" key="1">
    <citation type="submission" date="2015-08" db="EMBL/GenBank/DDBJ databases">
        <authorList>
            <person name="Babu N.S."/>
            <person name="Beckwith C.J."/>
            <person name="Beseler K.G."/>
            <person name="Brison A."/>
            <person name="Carone J.V."/>
            <person name="Caskin T.P."/>
            <person name="Diamond M."/>
            <person name="Durham M.E."/>
            <person name="Foxe J.M."/>
            <person name="Go M."/>
            <person name="Henderson B.A."/>
            <person name="Jones I.B."/>
            <person name="McGettigan J.A."/>
            <person name="Micheletti S.J."/>
            <person name="Nasrallah M.E."/>
            <person name="Ortiz D."/>
            <person name="Piller C.R."/>
            <person name="Privatt S.R."/>
            <person name="Schneider S.L."/>
            <person name="Sharp S."/>
            <person name="Smith T.C."/>
            <person name="Stanton J.D."/>
            <person name="Ullery H.E."/>
            <person name="Wilson R.J."/>
            <person name="Serrano M.G."/>
            <person name="Buck G."/>
            <person name="Lee V."/>
            <person name="Wang Y."/>
            <person name="Carvalho R."/>
            <person name="Voegtly L."/>
            <person name="Shi R."/>
            <person name="Duckworth R."/>
            <person name="Johnson A."/>
            <person name="Loviza R."/>
            <person name="Walstead R."/>
            <person name="Shah Z."/>
            <person name="Kiflezghi M."/>
            <person name="Wade K."/>
            <person name="Ball S.L."/>
            <person name="Bradley K.W."/>
            <person name="Asai D.J."/>
            <person name="Bowman C.A."/>
            <person name="Russell D.A."/>
            <person name="Pope W.H."/>
            <person name="Jacobs-Sera D."/>
            <person name="Hendrix R.W."/>
            <person name="Hatfull G.F."/>
        </authorList>
    </citation>
    <scope>NUCLEOTIDE SEQUENCE [LARGE SCALE GENOMIC DNA]</scope>
    <source>
        <strain evidence="1 2">DSM 27648</strain>
    </source>
</reference>
<dbReference type="SUPFAM" id="SSF63825">
    <property type="entry name" value="YWTD domain"/>
    <property type="match status" value="1"/>
</dbReference>
<organism evidence="1 2">
    <name type="scientific">Labilithrix luteola</name>
    <dbReference type="NCBI Taxonomy" id="1391654"/>
    <lineage>
        <taxon>Bacteria</taxon>
        <taxon>Pseudomonadati</taxon>
        <taxon>Myxococcota</taxon>
        <taxon>Polyangia</taxon>
        <taxon>Polyangiales</taxon>
        <taxon>Labilitrichaceae</taxon>
        <taxon>Labilithrix</taxon>
    </lineage>
</organism>